<name>F3KR47_9BURK</name>
<dbReference type="AlphaFoldDB" id="F3KR47"/>
<keyword evidence="5" id="KW-1185">Reference proteome</keyword>
<dbReference type="GO" id="GO:0004604">
    <property type="term" value="F:phosphoadenylyl-sulfate reductase (thioredoxin) activity"/>
    <property type="evidence" value="ECO:0007669"/>
    <property type="project" value="TreeGrafter"/>
</dbReference>
<dbReference type="PANTHER" id="PTHR46509:SF1">
    <property type="entry name" value="PHOSPHOADENOSINE PHOSPHOSULFATE REDUCTASE"/>
    <property type="match status" value="1"/>
</dbReference>
<evidence type="ECO:0000313" key="5">
    <source>
        <dbReference type="Proteomes" id="UP000016368"/>
    </source>
</evidence>
<dbReference type="InterPro" id="IPR014729">
    <property type="entry name" value="Rossmann-like_a/b/a_fold"/>
</dbReference>
<dbReference type="Gene3D" id="3.40.50.620">
    <property type="entry name" value="HUPs"/>
    <property type="match status" value="1"/>
</dbReference>
<comment type="similarity">
    <text evidence="1">Belongs to the PAPS reductase family. CysH subfamily.</text>
</comment>
<evidence type="ECO:0000313" key="4">
    <source>
        <dbReference type="EMBL" id="EGI77748.1"/>
    </source>
</evidence>
<accession>F3KR47</accession>
<sequence>MNSRLNPASAVNAGSGIGAVSTISAADLAQVNAEFGHDAPALVAWALGLNKTAIVTTNFRPFEAVILHLVTRVQPDVPVVWMDNGYNTEATYRYADEVTRLLGLNLRIYLPRRTRAHREALEGPVPGLDDPRHAAFTEEVKLEPFARALRETAPQVWFTALRATDSAVRAQMEPVSINPDGLIKVAPLLHWSSKDLHQYCETHGLPNNFDYVDPTKGEAQRECGLHIAH</sequence>
<feature type="domain" description="Phosphoadenosine phosphosulphate reductase" evidence="3">
    <location>
        <begin position="63"/>
        <end position="208"/>
    </location>
</feature>
<gene>
    <name evidence="4" type="ORF">HGR_04613</name>
</gene>
<dbReference type="Proteomes" id="UP000016368">
    <property type="component" value="Unassembled WGS sequence"/>
</dbReference>
<dbReference type="InterPro" id="IPR002500">
    <property type="entry name" value="PAPS_reduct_dom"/>
</dbReference>
<dbReference type="eggNOG" id="COG0175">
    <property type="taxonomic scope" value="Bacteria"/>
</dbReference>
<dbReference type="PANTHER" id="PTHR46509">
    <property type="entry name" value="PHOSPHOADENOSINE PHOSPHOSULFATE REDUCTASE"/>
    <property type="match status" value="1"/>
</dbReference>
<evidence type="ECO:0000256" key="1">
    <source>
        <dbReference type="ARBA" id="ARBA00009732"/>
    </source>
</evidence>
<organism evidence="4 5">
    <name type="scientific">Hylemonella gracilis ATCC 19624</name>
    <dbReference type="NCBI Taxonomy" id="887062"/>
    <lineage>
        <taxon>Bacteria</taxon>
        <taxon>Pseudomonadati</taxon>
        <taxon>Pseudomonadota</taxon>
        <taxon>Betaproteobacteria</taxon>
        <taxon>Burkholderiales</taxon>
        <taxon>Comamonadaceae</taxon>
        <taxon>Hylemonella</taxon>
    </lineage>
</organism>
<dbReference type="GO" id="GO:0019379">
    <property type="term" value="P:sulfate assimilation, phosphoadenylyl sulfate reduction by phosphoadenylyl-sulfate reductase (thioredoxin)"/>
    <property type="evidence" value="ECO:0007669"/>
    <property type="project" value="TreeGrafter"/>
</dbReference>
<dbReference type="SUPFAM" id="SSF52402">
    <property type="entry name" value="Adenine nucleotide alpha hydrolases-like"/>
    <property type="match status" value="1"/>
</dbReference>
<comment type="caution">
    <text evidence="4">The sequence shown here is derived from an EMBL/GenBank/DDBJ whole genome shotgun (WGS) entry which is preliminary data.</text>
</comment>
<dbReference type="GO" id="GO:0005737">
    <property type="term" value="C:cytoplasm"/>
    <property type="evidence" value="ECO:0007669"/>
    <property type="project" value="TreeGrafter"/>
</dbReference>
<comment type="pathway">
    <text evidence="2">Sulfur metabolism; hydrogen sulfide biosynthesis; sulfite from sulfate.</text>
</comment>
<dbReference type="EMBL" id="AEGR01000042">
    <property type="protein sequence ID" value="EGI77748.1"/>
    <property type="molecule type" value="Genomic_DNA"/>
</dbReference>
<dbReference type="Pfam" id="PF01507">
    <property type="entry name" value="PAPS_reduct"/>
    <property type="match status" value="1"/>
</dbReference>
<evidence type="ECO:0000259" key="3">
    <source>
        <dbReference type="Pfam" id="PF01507"/>
    </source>
</evidence>
<dbReference type="STRING" id="887062.HGR_04613"/>
<evidence type="ECO:0000256" key="2">
    <source>
        <dbReference type="ARBA" id="ARBA00024327"/>
    </source>
</evidence>
<reference evidence="4 5" key="1">
    <citation type="journal article" date="2011" name="EMBO J.">
        <title>Structural diversity of bacterial flagellar motors.</title>
        <authorList>
            <person name="Chen S."/>
            <person name="Beeby M."/>
            <person name="Murphy G.E."/>
            <person name="Leadbetter J.R."/>
            <person name="Hendrixson D.R."/>
            <person name="Briegel A."/>
            <person name="Li Z."/>
            <person name="Shi J."/>
            <person name="Tocheva E.I."/>
            <person name="Muller A."/>
            <person name="Dobro M.J."/>
            <person name="Jensen G.J."/>
        </authorList>
    </citation>
    <scope>NUCLEOTIDE SEQUENCE [LARGE SCALE GENOMIC DNA]</scope>
    <source>
        <strain evidence="4 5">ATCC 19624</strain>
    </source>
</reference>
<protein>
    <submittedName>
        <fullName evidence="4">Phosphoadenosine phosphosulfate reductase</fullName>
    </submittedName>
</protein>
<proteinExistence type="inferred from homology"/>